<evidence type="ECO:0000256" key="22">
    <source>
        <dbReference type="ARBA" id="ARBA00043187"/>
    </source>
</evidence>
<dbReference type="GO" id="GO:0005694">
    <property type="term" value="C:chromosome"/>
    <property type="evidence" value="ECO:0007669"/>
    <property type="project" value="UniProtKB-SubCell"/>
</dbReference>
<comment type="subunit">
    <text evidence="6">Monomer.</text>
</comment>
<evidence type="ECO:0000256" key="24">
    <source>
        <dbReference type="ARBA" id="ARBA00049015"/>
    </source>
</evidence>
<dbReference type="Pfam" id="PF03747">
    <property type="entry name" value="ADP_ribosyl_GH"/>
    <property type="match status" value="1"/>
</dbReference>
<evidence type="ECO:0000256" key="12">
    <source>
        <dbReference type="ARBA" id="ARBA00022801"/>
    </source>
</evidence>
<dbReference type="GO" id="GO:0140290">
    <property type="term" value="P:peptidyl-serine ADP-deribosylation"/>
    <property type="evidence" value="ECO:0007669"/>
    <property type="project" value="UniProtKB-ARBA"/>
</dbReference>
<dbReference type="Proteomes" id="UP001153737">
    <property type="component" value="Chromosome 7"/>
</dbReference>
<keyword evidence="11" id="KW-0227">DNA damage</keyword>
<dbReference type="GO" id="GO:0006281">
    <property type="term" value="P:DNA repair"/>
    <property type="evidence" value="ECO:0007669"/>
    <property type="project" value="UniProtKB-KW"/>
</dbReference>
<dbReference type="EC" id="3.2.1.143" evidence="7"/>
<keyword evidence="13 25" id="KW-0460">Magnesium</keyword>
<evidence type="ECO:0000256" key="21">
    <source>
        <dbReference type="ARBA" id="ARBA00042850"/>
    </source>
</evidence>
<dbReference type="Gene3D" id="1.10.4080.10">
    <property type="entry name" value="ADP-ribosylation/Crystallin J1"/>
    <property type="match status" value="1"/>
</dbReference>
<keyword evidence="16" id="KW-0539">Nucleus</keyword>
<comment type="catalytic activity">
    <reaction evidence="24">
        <text>alpha-NAD(+) + H2O = ADP-D-ribose + nicotinamide + H(+)</text>
        <dbReference type="Rhea" id="RHEA:68792"/>
        <dbReference type="ChEBI" id="CHEBI:15377"/>
        <dbReference type="ChEBI" id="CHEBI:15378"/>
        <dbReference type="ChEBI" id="CHEBI:17154"/>
        <dbReference type="ChEBI" id="CHEBI:57967"/>
        <dbReference type="ChEBI" id="CHEBI:77017"/>
    </reaction>
</comment>
<comment type="similarity">
    <text evidence="5">Belongs to the ADP-ribosylglycohydrolase family.</text>
</comment>
<feature type="binding site" evidence="25">
    <location>
        <position position="76"/>
    </location>
    <ligand>
        <name>Mg(2+)</name>
        <dbReference type="ChEBI" id="CHEBI:18420"/>
        <label>1</label>
    </ligand>
</feature>
<dbReference type="GO" id="GO:0004649">
    <property type="term" value="F:poly(ADP-ribose) glycohydrolase activity"/>
    <property type="evidence" value="ECO:0007669"/>
    <property type="project" value="UniProtKB-EC"/>
</dbReference>
<dbReference type="InterPro" id="IPR005502">
    <property type="entry name" value="Ribosyl_crysJ1"/>
</dbReference>
<keyword evidence="10 25" id="KW-0479">Metal-binding</keyword>
<feature type="binding site" evidence="25">
    <location>
        <position position="75"/>
    </location>
    <ligand>
        <name>Mg(2+)</name>
        <dbReference type="ChEBI" id="CHEBI:18420"/>
        <label>1</label>
    </ligand>
</feature>
<evidence type="ECO:0000256" key="15">
    <source>
        <dbReference type="ARBA" id="ARBA00023204"/>
    </source>
</evidence>
<evidence type="ECO:0000256" key="11">
    <source>
        <dbReference type="ARBA" id="ARBA00022763"/>
    </source>
</evidence>
<feature type="binding site" evidence="25">
    <location>
        <position position="319"/>
    </location>
    <ligand>
        <name>Mg(2+)</name>
        <dbReference type="ChEBI" id="CHEBI:18420"/>
        <label>1</label>
    </ligand>
</feature>
<comment type="cofactor">
    <cofactor evidence="25">
        <name>Mg(2+)</name>
        <dbReference type="ChEBI" id="CHEBI:18420"/>
    </cofactor>
    <text evidence="25">Binds 2 magnesium ions per subunit.</text>
</comment>
<dbReference type="EMBL" id="OU896713">
    <property type="protein sequence ID" value="CAH1175613.1"/>
    <property type="molecule type" value="Genomic_DNA"/>
</dbReference>
<gene>
    <name evidence="26" type="ORF">PHAECO_LOCUS10812</name>
</gene>
<keyword evidence="8" id="KW-0158">Chromosome</keyword>
<evidence type="ECO:0000256" key="10">
    <source>
        <dbReference type="ARBA" id="ARBA00022723"/>
    </source>
</evidence>
<evidence type="ECO:0000256" key="4">
    <source>
        <dbReference type="ARBA" id="ARBA00004496"/>
    </source>
</evidence>
<evidence type="ECO:0000313" key="27">
    <source>
        <dbReference type="Proteomes" id="UP001153737"/>
    </source>
</evidence>
<dbReference type="PANTHER" id="PTHR16222">
    <property type="entry name" value="ADP-RIBOSYLGLYCOHYDROLASE"/>
    <property type="match status" value="1"/>
</dbReference>
<keyword evidence="12" id="KW-0378">Hydrolase</keyword>
<evidence type="ECO:0000256" key="3">
    <source>
        <dbReference type="ARBA" id="ARBA00004305"/>
    </source>
</evidence>
<protein>
    <recommendedName>
        <fullName evidence="17">ADP-ribosylhydrolase ARH3</fullName>
        <ecNumber evidence="7">3.2.1.143</ecNumber>
    </recommendedName>
    <alternativeName>
        <fullName evidence="18">ADP-ribose glycohydrolase ARH3</fullName>
    </alternativeName>
    <alternativeName>
        <fullName evidence="19">ADP-ribosylhydrolase 3</fullName>
    </alternativeName>
    <alternativeName>
        <fullName evidence="22">O-acetyl-ADP-ribose deacetylase ARH3</fullName>
    </alternativeName>
    <alternativeName>
        <fullName evidence="23">Poly(ADP-ribose) glycohydrolase ARH3</fullName>
    </alternativeName>
    <alternativeName>
        <fullName evidence="21">[Protein ADP-ribosylarginine] hydrolase-like protein 2</fullName>
    </alternativeName>
    <alternativeName>
        <fullName evidence="20">[Protein ADP-ribosylserine] hydrolase</fullName>
    </alternativeName>
</protein>
<dbReference type="SUPFAM" id="SSF101478">
    <property type="entry name" value="ADP-ribosylglycohydrolase"/>
    <property type="match status" value="1"/>
</dbReference>
<feature type="binding site" evidence="25">
    <location>
        <position position="316"/>
    </location>
    <ligand>
        <name>Mg(2+)</name>
        <dbReference type="ChEBI" id="CHEBI:18420"/>
        <label>1</label>
    </ligand>
</feature>
<accession>A0A9P0GSA0</accession>
<evidence type="ECO:0000256" key="14">
    <source>
        <dbReference type="ARBA" id="ARBA00023128"/>
    </source>
</evidence>
<dbReference type="InterPro" id="IPR050792">
    <property type="entry name" value="ADP-ribosylglycohydrolase"/>
</dbReference>
<reference evidence="26" key="2">
    <citation type="submission" date="2022-10" db="EMBL/GenBank/DDBJ databases">
        <authorList>
            <consortium name="ENA_rothamsted_submissions"/>
            <consortium name="culmorum"/>
            <person name="King R."/>
        </authorList>
    </citation>
    <scope>NUCLEOTIDE SEQUENCE</scope>
</reference>
<dbReference type="GO" id="GO:0005759">
    <property type="term" value="C:mitochondrial matrix"/>
    <property type="evidence" value="ECO:0007669"/>
    <property type="project" value="UniProtKB-SubCell"/>
</dbReference>
<dbReference type="GO" id="GO:0046872">
    <property type="term" value="F:metal ion binding"/>
    <property type="evidence" value="ECO:0007669"/>
    <property type="project" value="UniProtKB-KW"/>
</dbReference>
<feature type="binding site" evidence="25">
    <location>
        <position position="318"/>
    </location>
    <ligand>
        <name>Mg(2+)</name>
        <dbReference type="ChEBI" id="CHEBI:18420"/>
        <label>1</label>
    </ligand>
</feature>
<evidence type="ECO:0000256" key="18">
    <source>
        <dbReference type="ARBA" id="ARBA00042398"/>
    </source>
</evidence>
<evidence type="ECO:0000256" key="23">
    <source>
        <dbReference type="ARBA" id="ARBA00043193"/>
    </source>
</evidence>
<evidence type="ECO:0000256" key="17">
    <source>
        <dbReference type="ARBA" id="ARBA00041057"/>
    </source>
</evidence>
<evidence type="ECO:0000256" key="13">
    <source>
        <dbReference type="ARBA" id="ARBA00022842"/>
    </source>
</evidence>
<evidence type="ECO:0000256" key="9">
    <source>
        <dbReference type="ARBA" id="ARBA00022490"/>
    </source>
</evidence>
<proteinExistence type="inferred from homology"/>
<keyword evidence="27" id="KW-1185">Reference proteome</keyword>
<dbReference type="OrthoDB" id="410104at2759"/>
<keyword evidence="9" id="KW-0963">Cytoplasm</keyword>
<evidence type="ECO:0000256" key="2">
    <source>
        <dbReference type="ARBA" id="ARBA00004286"/>
    </source>
</evidence>
<evidence type="ECO:0000256" key="1">
    <source>
        <dbReference type="ARBA" id="ARBA00004123"/>
    </source>
</evidence>
<evidence type="ECO:0000256" key="8">
    <source>
        <dbReference type="ARBA" id="ARBA00022454"/>
    </source>
</evidence>
<evidence type="ECO:0000256" key="25">
    <source>
        <dbReference type="PIRSR" id="PIRSR605502-1"/>
    </source>
</evidence>
<feature type="binding site" evidence="25">
    <location>
        <position position="74"/>
    </location>
    <ligand>
        <name>Mg(2+)</name>
        <dbReference type="ChEBI" id="CHEBI:18420"/>
        <label>1</label>
    </ligand>
</feature>
<comment type="subcellular location">
    <subcellularLocation>
        <location evidence="2">Chromosome</location>
    </subcellularLocation>
    <subcellularLocation>
        <location evidence="4">Cytoplasm</location>
    </subcellularLocation>
    <subcellularLocation>
        <location evidence="3">Mitochondrion matrix</location>
    </subcellularLocation>
    <subcellularLocation>
        <location evidence="1">Nucleus</location>
    </subcellularLocation>
</comment>
<keyword evidence="14" id="KW-0496">Mitochondrion</keyword>
<dbReference type="FunFam" id="1.10.4080.10:FF:000001">
    <property type="entry name" value="ADP-ribose glycohydrolase ARH3"/>
    <property type="match status" value="1"/>
</dbReference>
<evidence type="ECO:0000256" key="16">
    <source>
        <dbReference type="ARBA" id="ARBA00023242"/>
    </source>
</evidence>
<keyword evidence="15" id="KW-0234">DNA repair</keyword>
<evidence type="ECO:0000256" key="19">
    <source>
        <dbReference type="ARBA" id="ARBA00042471"/>
    </source>
</evidence>
<sequence length="369" mass="41038">MSSILKNITMAALEPSLLRSKFRGSLLGALIGDCTGSPYEGETITAGEKIIIQRYFDKLEEPNLNLKTPFRAYTDDTAMTKSVAKFLIDKPEPDYGFLARLFVNDYFKEPRRGYGQNVVDVFHKLKTSKFEDVFKPAAEQFMGSGSYGNGGAMRIAPIGLYYHNNYKIMIKVATQSTKITHTHLLGINGALLQCMAVQQALMLDPQKKLDPRHFCLELYLKMKEVEKTEEDGEDESDFTSRAYQEKLKVVERLLGKPHDDNLDDEVIRNLGHGISAYESVPTAIYCFLKTQNESCGIMTDNLLRRTIQYAITLGGDTDTIASMAGAIAGAYLGEDAVNSSIAKHCESYKEIAELADNLFEARGGSLVSE</sequence>
<evidence type="ECO:0000256" key="6">
    <source>
        <dbReference type="ARBA" id="ARBA00011245"/>
    </source>
</evidence>
<reference evidence="26" key="1">
    <citation type="submission" date="2022-01" db="EMBL/GenBank/DDBJ databases">
        <authorList>
            <person name="King R."/>
        </authorList>
    </citation>
    <scope>NUCLEOTIDE SEQUENCE</scope>
</reference>
<evidence type="ECO:0000313" key="26">
    <source>
        <dbReference type="EMBL" id="CAH1175613.1"/>
    </source>
</evidence>
<organism evidence="26 27">
    <name type="scientific">Phaedon cochleariae</name>
    <name type="common">Mustard beetle</name>
    <dbReference type="NCBI Taxonomy" id="80249"/>
    <lineage>
        <taxon>Eukaryota</taxon>
        <taxon>Metazoa</taxon>
        <taxon>Ecdysozoa</taxon>
        <taxon>Arthropoda</taxon>
        <taxon>Hexapoda</taxon>
        <taxon>Insecta</taxon>
        <taxon>Pterygota</taxon>
        <taxon>Neoptera</taxon>
        <taxon>Endopterygota</taxon>
        <taxon>Coleoptera</taxon>
        <taxon>Polyphaga</taxon>
        <taxon>Cucujiformia</taxon>
        <taxon>Chrysomeloidea</taxon>
        <taxon>Chrysomelidae</taxon>
        <taxon>Chrysomelinae</taxon>
        <taxon>Chrysomelini</taxon>
        <taxon>Phaedon</taxon>
    </lineage>
</organism>
<dbReference type="PANTHER" id="PTHR16222:SF24">
    <property type="entry name" value="ADP-RIBOSYLHYDROLASE ARH3"/>
    <property type="match status" value="1"/>
</dbReference>
<evidence type="ECO:0000256" key="20">
    <source>
        <dbReference type="ARBA" id="ARBA00042722"/>
    </source>
</evidence>
<dbReference type="AlphaFoldDB" id="A0A9P0GSA0"/>
<evidence type="ECO:0000256" key="5">
    <source>
        <dbReference type="ARBA" id="ARBA00010702"/>
    </source>
</evidence>
<dbReference type="GO" id="GO:0005634">
    <property type="term" value="C:nucleus"/>
    <property type="evidence" value="ECO:0007669"/>
    <property type="project" value="UniProtKB-SubCell"/>
</dbReference>
<evidence type="ECO:0000256" key="7">
    <source>
        <dbReference type="ARBA" id="ARBA00012255"/>
    </source>
</evidence>
<dbReference type="InterPro" id="IPR036705">
    <property type="entry name" value="Ribosyl_crysJ1_sf"/>
</dbReference>
<name>A0A9P0GSA0_PHACE</name>